<evidence type="ECO:0000313" key="2">
    <source>
        <dbReference type="Proteomes" id="UP000304953"/>
    </source>
</evidence>
<reference evidence="1" key="1">
    <citation type="submission" date="2019-04" db="EMBL/GenBank/DDBJ databases">
        <title>Microbes associate with the intestines of laboratory mice.</title>
        <authorList>
            <person name="Navarre W."/>
            <person name="Wong E."/>
            <person name="Huang K."/>
            <person name="Tropini C."/>
            <person name="Ng K."/>
            <person name="Yu B."/>
        </authorList>
    </citation>
    <scope>NUCLEOTIDE SEQUENCE</scope>
    <source>
        <strain evidence="1">NM01_1-7b</strain>
    </source>
</reference>
<organism evidence="1 2">
    <name type="scientific">Petralouisia muris</name>
    <dbReference type="NCBI Taxonomy" id="3032872"/>
    <lineage>
        <taxon>Bacteria</taxon>
        <taxon>Bacillati</taxon>
        <taxon>Bacillota</taxon>
        <taxon>Clostridia</taxon>
        <taxon>Lachnospirales</taxon>
        <taxon>Lachnospiraceae</taxon>
        <taxon>Petralouisia</taxon>
    </lineage>
</organism>
<name>A0AC61RPT3_9FIRM</name>
<dbReference type="EMBL" id="SRYA01000072">
    <property type="protein sequence ID" value="TGY91075.1"/>
    <property type="molecule type" value="Genomic_DNA"/>
</dbReference>
<dbReference type="Proteomes" id="UP000304953">
    <property type="component" value="Unassembled WGS sequence"/>
</dbReference>
<keyword evidence="2" id="KW-1185">Reference proteome</keyword>
<comment type="caution">
    <text evidence="1">The sequence shown here is derived from an EMBL/GenBank/DDBJ whole genome shotgun (WGS) entry which is preliminary data.</text>
</comment>
<gene>
    <name evidence="1" type="ORF">E5329_23015</name>
</gene>
<evidence type="ECO:0000313" key="1">
    <source>
        <dbReference type="EMBL" id="TGY91075.1"/>
    </source>
</evidence>
<accession>A0AC61RPT3</accession>
<proteinExistence type="predicted"/>
<protein>
    <submittedName>
        <fullName evidence="1">Uncharacterized protein</fullName>
    </submittedName>
</protein>
<sequence>MSDMMKVFVGQELGHQIKENYPHMQYPPCLYAKVVGVKKKGEELYEATIKILGKNRQPDSRFPEVPNVATDIPVRKNEVVAIVLMYGECKPYIIGRCF</sequence>